<organism evidence="3 4">
    <name type="scientific">Pseudomonas synxantha</name>
    <dbReference type="NCBI Taxonomy" id="47883"/>
    <lineage>
        <taxon>Bacteria</taxon>
        <taxon>Pseudomonadati</taxon>
        <taxon>Pseudomonadota</taxon>
        <taxon>Gammaproteobacteria</taxon>
        <taxon>Pseudomonadales</taxon>
        <taxon>Pseudomonadaceae</taxon>
        <taxon>Pseudomonas</taxon>
    </lineage>
</organism>
<sequence>MTDPPLSRASPPPTGDLRLTDRHGYILNPVNKNKSIWLTTQGLERGRQLADRLFGTKAQVKDNLYRTSTSVTPPLSILSSLPASSTQPTLR</sequence>
<dbReference type="InterPro" id="IPR045489">
    <property type="entry name" value="DUF6429"/>
</dbReference>
<accession>A0A5D3G6T0</accession>
<feature type="domain" description="DUF6429" evidence="2">
    <location>
        <begin position="22"/>
        <end position="55"/>
    </location>
</feature>
<name>A0A5D3G6T0_9PSED</name>
<dbReference type="EMBL" id="VSRO01000010">
    <property type="protein sequence ID" value="TYK56189.1"/>
    <property type="molecule type" value="Genomic_DNA"/>
</dbReference>
<dbReference type="AlphaFoldDB" id="A0A5D3G6T0"/>
<evidence type="ECO:0000259" key="2">
    <source>
        <dbReference type="Pfam" id="PF20008"/>
    </source>
</evidence>
<evidence type="ECO:0000256" key="1">
    <source>
        <dbReference type="SAM" id="MobiDB-lite"/>
    </source>
</evidence>
<feature type="region of interest" description="Disordered" evidence="1">
    <location>
        <begin position="69"/>
        <end position="91"/>
    </location>
</feature>
<evidence type="ECO:0000313" key="3">
    <source>
        <dbReference type="EMBL" id="TYK56189.1"/>
    </source>
</evidence>
<evidence type="ECO:0000313" key="4">
    <source>
        <dbReference type="Proteomes" id="UP000324029"/>
    </source>
</evidence>
<reference evidence="3 4" key="1">
    <citation type="submission" date="2019-08" db="EMBL/GenBank/DDBJ databases">
        <title>Subclass B2 metallo-beta lactamase from Pseudomonas synxantha.</title>
        <authorList>
            <person name="Poirel L."/>
            <person name="Palmieri M."/>
            <person name="Masseron A."/>
            <person name="Perreten V."/>
            <person name="Nordman P."/>
        </authorList>
    </citation>
    <scope>NUCLEOTIDE SEQUENCE [LARGE SCALE GENOMIC DNA]</scope>
    <source>
        <strain evidence="3 4">MCP106</strain>
    </source>
</reference>
<protein>
    <recommendedName>
        <fullName evidence="2">DUF6429 domain-containing protein</fullName>
    </recommendedName>
</protein>
<reference evidence="3 4" key="2">
    <citation type="submission" date="2019-08" db="EMBL/GenBank/DDBJ databases">
        <authorList>
            <person name="Brilhante M."/>
            <person name="Perreten V."/>
        </authorList>
    </citation>
    <scope>NUCLEOTIDE SEQUENCE [LARGE SCALE GENOMIC DNA]</scope>
    <source>
        <strain evidence="3 4">MCP106</strain>
    </source>
</reference>
<proteinExistence type="predicted"/>
<feature type="region of interest" description="Disordered" evidence="1">
    <location>
        <begin position="1"/>
        <end position="21"/>
    </location>
</feature>
<dbReference type="Proteomes" id="UP000324029">
    <property type="component" value="Unassembled WGS sequence"/>
</dbReference>
<gene>
    <name evidence="3" type="ORF">FXO26_20830</name>
</gene>
<dbReference type="Pfam" id="PF20008">
    <property type="entry name" value="DUF6429"/>
    <property type="match status" value="1"/>
</dbReference>
<comment type="caution">
    <text evidence="3">The sequence shown here is derived from an EMBL/GenBank/DDBJ whole genome shotgun (WGS) entry which is preliminary data.</text>
</comment>